<evidence type="ECO:0000313" key="3">
    <source>
        <dbReference type="Proteomes" id="UP001324427"/>
    </source>
</evidence>
<accession>A0AAV9J5B7</accession>
<dbReference type="AlphaFoldDB" id="A0AAV9J5B7"/>
<comment type="caution">
    <text evidence="2">The sequence shown here is derived from an EMBL/GenBank/DDBJ whole genome shotgun (WGS) entry which is preliminary data.</text>
</comment>
<proteinExistence type="predicted"/>
<keyword evidence="3" id="KW-1185">Reference proteome</keyword>
<reference evidence="2 3" key="1">
    <citation type="submission" date="2021-11" db="EMBL/GenBank/DDBJ databases">
        <title>Black yeast isolated from Biological Soil Crust.</title>
        <authorList>
            <person name="Kurbessoian T."/>
        </authorList>
    </citation>
    <scope>NUCLEOTIDE SEQUENCE [LARGE SCALE GENOMIC DNA]</scope>
    <source>
        <strain evidence="2 3">CCFEE 5522</strain>
    </source>
</reference>
<evidence type="ECO:0000256" key="1">
    <source>
        <dbReference type="SAM" id="MobiDB-lite"/>
    </source>
</evidence>
<organism evidence="2 3">
    <name type="scientific">Oleoguttula mirabilis</name>
    <dbReference type="NCBI Taxonomy" id="1507867"/>
    <lineage>
        <taxon>Eukaryota</taxon>
        <taxon>Fungi</taxon>
        <taxon>Dikarya</taxon>
        <taxon>Ascomycota</taxon>
        <taxon>Pezizomycotina</taxon>
        <taxon>Dothideomycetes</taxon>
        <taxon>Dothideomycetidae</taxon>
        <taxon>Mycosphaerellales</taxon>
        <taxon>Teratosphaeriaceae</taxon>
        <taxon>Oleoguttula</taxon>
    </lineage>
</organism>
<gene>
    <name evidence="2" type="ORF">LTR36_010320</name>
</gene>
<sequence>MPPTSDLDAVGQLAHAERAVELYKGLYNGAMAVDPNDADAPTRKQLSSKMTLIKGAEGILEQARADAKKYPAAAYDNAAMKADIEAIEAMEQAANDERDRADAAAAAAEALESQEQGGEDVDMDQRADTPPESQPQIPELVLSQVEDAAGEDDFPELPTPPLSRRNQ</sequence>
<dbReference type="EMBL" id="JAVFHQ010000081">
    <property type="protein sequence ID" value="KAK4539859.1"/>
    <property type="molecule type" value="Genomic_DNA"/>
</dbReference>
<feature type="region of interest" description="Disordered" evidence="1">
    <location>
        <begin position="93"/>
        <end position="167"/>
    </location>
</feature>
<name>A0AAV9J5B7_9PEZI</name>
<protein>
    <submittedName>
        <fullName evidence="2">Uncharacterized protein</fullName>
    </submittedName>
</protein>
<evidence type="ECO:0000313" key="2">
    <source>
        <dbReference type="EMBL" id="KAK4539859.1"/>
    </source>
</evidence>
<dbReference type="Proteomes" id="UP001324427">
    <property type="component" value="Unassembled WGS sequence"/>
</dbReference>